<name>A0A835IKP4_9MAGN</name>
<gene>
    <name evidence="6" type="ORF">IFM89_009053</name>
</gene>
<comment type="caution">
    <text evidence="6">The sequence shown here is derived from an EMBL/GenBank/DDBJ whole genome shotgun (WGS) entry which is preliminary data.</text>
</comment>
<dbReference type="PROSITE" id="PS00375">
    <property type="entry name" value="UDPGT"/>
    <property type="match status" value="1"/>
</dbReference>
<dbReference type="InterPro" id="IPR035595">
    <property type="entry name" value="UDP_glycos_trans_CS"/>
</dbReference>
<reference evidence="6 7" key="1">
    <citation type="submission" date="2020-10" db="EMBL/GenBank/DDBJ databases">
        <title>The Coptis chinensis genome and diversification of protoberbering-type alkaloids.</title>
        <authorList>
            <person name="Wang B."/>
            <person name="Shu S."/>
            <person name="Song C."/>
            <person name="Liu Y."/>
        </authorList>
    </citation>
    <scope>NUCLEOTIDE SEQUENCE [LARGE SCALE GENOMIC DNA]</scope>
    <source>
        <strain evidence="6">HL-2020</strain>
        <tissue evidence="6">Leaf</tissue>
    </source>
</reference>
<dbReference type="PANTHER" id="PTHR48047">
    <property type="entry name" value="GLYCOSYLTRANSFERASE"/>
    <property type="match status" value="1"/>
</dbReference>
<dbReference type="PANTHER" id="PTHR48047:SF45">
    <property type="entry name" value="SCOPOLETIN GLUCOSYLTRANSFERASE-LIKE"/>
    <property type="match status" value="1"/>
</dbReference>
<evidence type="ECO:0000313" key="7">
    <source>
        <dbReference type="Proteomes" id="UP000631114"/>
    </source>
</evidence>
<proteinExistence type="inferred from homology"/>
<evidence type="ECO:0000256" key="3">
    <source>
        <dbReference type="ARBA" id="ARBA00022679"/>
    </source>
</evidence>
<protein>
    <recommendedName>
        <fullName evidence="5">Glycosyltransferase</fullName>
        <ecNumber evidence="5">2.4.1.-</ecNumber>
    </recommendedName>
</protein>
<dbReference type="SUPFAM" id="SSF53756">
    <property type="entry name" value="UDP-Glycosyltransferase/glycogen phosphorylase"/>
    <property type="match status" value="1"/>
</dbReference>
<dbReference type="GO" id="GO:0035251">
    <property type="term" value="F:UDP-glucosyltransferase activity"/>
    <property type="evidence" value="ECO:0007669"/>
    <property type="project" value="TreeGrafter"/>
</dbReference>
<comment type="similarity">
    <text evidence="1 4">Belongs to the UDP-glycosyltransferase family.</text>
</comment>
<dbReference type="AlphaFoldDB" id="A0A835IKP4"/>
<dbReference type="OrthoDB" id="5835829at2759"/>
<evidence type="ECO:0000256" key="5">
    <source>
        <dbReference type="RuleBase" id="RU362057"/>
    </source>
</evidence>
<dbReference type="CDD" id="cd03784">
    <property type="entry name" value="GT1_Gtf-like"/>
    <property type="match status" value="1"/>
</dbReference>
<evidence type="ECO:0000256" key="2">
    <source>
        <dbReference type="ARBA" id="ARBA00022676"/>
    </source>
</evidence>
<sequence length="486" mass="54643">MGTESQQLHVFFFPFMAQGHLIPLVDVARLFASRGTKSTIITTPLNALHFAETIDRDKHSGLDIEIQIIPFPAAEVGLPEGCESADSVPSQDMATNFFQAVSHGTLLQQPFEQLLENHRPDCVIADMFLPWTTNAANKYGIPRLVFHFTSLFSLCVIENIEMYAPHKNVTSDAEVFELPGLPDKIKMTNSQLPNYDDSYNTFSKLKEKMHEADVKSFGVLVNSFYELEPAYAEYYKGMGRRAWHIGPVSRCNINAIDKAERGKKSLIDVHNCLSWLNSKEPDSVLYVSFGSHTRFSATQLQHIAMGLEASQVPFIWVVRMAKNKDTNNFLPEGFEERMEGKGLIIKDWAPQVLILNHPSVGGFLTHCGWNSTVEGISAGVPLITWPVFAEQFYNEKLVTQVLKTGITAGNEVWNCWIELEGLLVTKEKIKEVVTQLMDNGQQAQDMRKRARELGEMSKRAVEIGGSSYNDLTTIIEELRVHSQKSL</sequence>
<keyword evidence="3 4" id="KW-0808">Transferase</keyword>
<dbReference type="InterPro" id="IPR002213">
    <property type="entry name" value="UDP_glucos_trans"/>
</dbReference>
<keyword evidence="7" id="KW-1185">Reference proteome</keyword>
<dbReference type="FunFam" id="3.40.50.2000:FF:000071">
    <property type="entry name" value="Glycosyltransferase"/>
    <property type="match status" value="1"/>
</dbReference>
<evidence type="ECO:0000313" key="6">
    <source>
        <dbReference type="EMBL" id="KAF9619711.1"/>
    </source>
</evidence>
<organism evidence="6 7">
    <name type="scientific">Coptis chinensis</name>
    <dbReference type="NCBI Taxonomy" id="261450"/>
    <lineage>
        <taxon>Eukaryota</taxon>
        <taxon>Viridiplantae</taxon>
        <taxon>Streptophyta</taxon>
        <taxon>Embryophyta</taxon>
        <taxon>Tracheophyta</taxon>
        <taxon>Spermatophyta</taxon>
        <taxon>Magnoliopsida</taxon>
        <taxon>Ranunculales</taxon>
        <taxon>Ranunculaceae</taxon>
        <taxon>Coptidoideae</taxon>
        <taxon>Coptis</taxon>
    </lineage>
</organism>
<dbReference type="Pfam" id="PF00201">
    <property type="entry name" value="UDPGT"/>
    <property type="match status" value="1"/>
</dbReference>
<keyword evidence="2 4" id="KW-0328">Glycosyltransferase</keyword>
<evidence type="ECO:0000256" key="4">
    <source>
        <dbReference type="RuleBase" id="RU003718"/>
    </source>
</evidence>
<dbReference type="Gene3D" id="3.40.50.2000">
    <property type="entry name" value="Glycogen Phosphorylase B"/>
    <property type="match status" value="2"/>
</dbReference>
<dbReference type="EC" id="2.4.1.-" evidence="5"/>
<accession>A0A835IKP4</accession>
<evidence type="ECO:0000256" key="1">
    <source>
        <dbReference type="ARBA" id="ARBA00009995"/>
    </source>
</evidence>
<dbReference type="EMBL" id="JADFTS010000002">
    <property type="protein sequence ID" value="KAF9619711.1"/>
    <property type="molecule type" value="Genomic_DNA"/>
</dbReference>
<dbReference type="FunFam" id="3.40.50.2000:FF:000047">
    <property type="entry name" value="Glycosyltransferase"/>
    <property type="match status" value="1"/>
</dbReference>
<dbReference type="Proteomes" id="UP000631114">
    <property type="component" value="Unassembled WGS sequence"/>
</dbReference>